<protein>
    <recommendedName>
        <fullName evidence="1">Reverse transcriptase/retrotransposon-derived protein RNase H-like domain-containing protein</fullName>
    </recommendedName>
</protein>
<dbReference type="Pfam" id="PF17919">
    <property type="entry name" value="RT_RNaseH_2"/>
    <property type="match status" value="1"/>
</dbReference>
<dbReference type="CDD" id="cd09274">
    <property type="entry name" value="RNase_HI_RT_Ty3"/>
    <property type="match status" value="1"/>
</dbReference>
<keyword evidence="3" id="KW-1185">Reference proteome</keyword>
<evidence type="ECO:0000313" key="2">
    <source>
        <dbReference type="EMBL" id="KAK1785846.1"/>
    </source>
</evidence>
<organism evidence="2 3">
    <name type="scientific">Electrophorus voltai</name>
    <dbReference type="NCBI Taxonomy" id="2609070"/>
    <lineage>
        <taxon>Eukaryota</taxon>
        <taxon>Metazoa</taxon>
        <taxon>Chordata</taxon>
        <taxon>Craniata</taxon>
        <taxon>Vertebrata</taxon>
        <taxon>Euteleostomi</taxon>
        <taxon>Actinopterygii</taxon>
        <taxon>Neopterygii</taxon>
        <taxon>Teleostei</taxon>
        <taxon>Ostariophysi</taxon>
        <taxon>Gymnotiformes</taxon>
        <taxon>Gymnotoidei</taxon>
        <taxon>Gymnotidae</taxon>
        <taxon>Electrophorus</taxon>
    </lineage>
</organism>
<dbReference type="Gene3D" id="3.10.20.370">
    <property type="match status" value="1"/>
</dbReference>
<dbReference type="InterPro" id="IPR043502">
    <property type="entry name" value="DNA/RNA_pol_sf"/>
</dbReference>
<name>A0AAD8YTV5_9TELE</name>
<dbReference type="FunFam" id="3.10.20.370:FF:000003">
    <property type="entry name" value="Transposon Tf2-6 polyprotein"/>
    <property type="match status" value="1"/>
</dbReference>
<feature type="domain" description="Reverse transcriptase/retrotransposon-derived protein RNase H-like" evidence="1">
    <location>
        <begin position="68"/>
        <end position="166"/>
    </location>
</feature>
<proteinExistence type="predicted"/>
<accession>A0AAD8YTV5</accession>
<dbReference type="PANTHER" id="PTHR34072">
    <property type="entry name" value="ENZYMATIC POLYPROTEIN-RELATED"/>
    <property type="match status" value="1"/>
</dbReference>
<dbReference type="Gene3D" id="3.30.70.270">
    <property type="match status" value="1"/>
</dbReference>
<dbReference type="EMBL" id="JAROKS010000025">
    <property type="protein sequence ID" value="KAK1785846.1"/>
    <property type="molecule type" value="Genomic_DNA"/>
</dbReference>
<evidence type="ECO:0000313" key="3">
    <source>
        <dbReference type="Proteomes" id="UP001239994"/>
    </source>
</evidence>
<gene>
    <name evidence="2" type="ORF">P4O66_003219</name>
</gene>
<dbReference type="InterPro" id="IPR043128">
    <property type="entry name" value="Rev_trsase/Diguanyl_cyclase"/>
</dbReference>
<reference evidence="2" key="1">
    <citation type="submission" date="2023-03" db="EMBL/GenBank/DDBJ databases">
        <title>Electrophorus voltai genome.</title>
        <authorList>
            <person name="Bian C."/>
        </authorList>
    </citation>
    <scope>NUCLEOTIDE SEQUENCE</scope>
    <source>
        <strain evidence="2">CB-2022</strain>
        <tissue evidence="2">Muscle</tissue>
    </source>
</reference>
<sequence>MRAFSLFLTPAHFPQGLFLASHPLFSLRISLGQLRSGVRSNLRFIKNFSTVAAPLTMLTRKASGQFCWSTEAQQAFEELKHHLITAPILQLPDAELPFTVEVDTSEVSVGAVLSQRSKEDKKLHPCAYFSWRLSPAERKYDMGNRELLAVKLALEEWRHWLEGAKHTFLVWTYHKNLSYVQQTNRLNPYQARWGLFFAQFDFIILARH</sequence>
<dbReference type="SUPFAM" id="SSF56672">
    <property type="entry name" value="DNA/RNA polymerases"/>
    <property type="match status" value="1"/>
</dbReference>
<comment type="caution">
    <text evidence="2">The sequence shown here is derived from an EMBL/GenBank/DDBJ whole genome shotgun (WGS) entry which is preliminary data.</text>
</comment>
<dbReference type="InterPro" id="IPR041577">
    <property type="entry name" value="RT_RNaseH_2"/>
</dbReference>
<dbReference type="Proteomes" id="UP001239994">
    <property type="component" value="Unassembled WGS sequence"/>
</dbReference>
<dbReference type="PANTHER" id="PTHR34072:SF42">
    <property type="entry name" value="INTEGRASE CATALYTIC DOMAIN-CONTAINING PROTEIN"/>
    <property type="match status" value="1"/>
</dbReference>
<dbReference type="AlphaFoldDB" id="A0AAD8YTV5"/>
<evidence type="ECO:0000259" key="1">
    <source>
        <dbReference type="Pfam" id="PF17919"/>
    </source>
</evidence>